<protein>
    <recommendedName>
        <fullName evidence="3">TraB family protein</fullName>
    </recommendedName>
</protein>
<evidence type="ECO:0000313" key="2">
    <source>
        <dbReference type="Proteomes" id="UP001208689"/>
    </source>
</evidence>
<proteinExistence type="predicted"/>
<dbReference type="Pfam" id="PF01963">
    <property type="entry name" value="TraB_PrgY_gumN"/>
    <property type="match status" value="1"/>
</dbReference>
<gene>
    <name evidence="1" type="ORF">NEF87_002791</name>
</gene>
<dbReference type="PANTHER" id="PTHR21530">
    <property type="entry name" value="PHEROMONE SHUTDOWN PROTEIN"/>
    <property type="match status" value="1"/>
</dbReference>
<organism evidence="1 2">
    <name type="scientific">Candidatus Lokiarchaeum ossiferum</name>
    <dbReference type="NCBI Taxonomy" id="2951803"/>
    <lineage>
        <taxon>Archaea</taxon>
        <taxon>Promethearchaeati</taxon>
        <taxon>Promethearchaeota</taxon>
        <taxon>Promethearchaeia</taxon>
        <taxon>Promethearchaeales</taxon>
        <taxon>Promethearchaeaceae</taxon>
        <taxon>Candidatus Lokiarchaeum</taxon>
    </lineage>
</organism>
<dbReference type="CDD" id="cd14726">
    <property type="entry name" value="TraB_PrgY-like"/>
    <property type="match status" value="1"/>
</dbReference>
<dbReference type="EMBL" id="CP104013">
    <property type="protein sequence ID" value="UYP46506.1"/>
    <property type="molecule type" value="Genomic_DNA"/>
</dbReference>
<keyword evidence="2" id="KW-1185">Reference proteome</keyword>
<dbReference type="InterPro" id="IPR002816">
    <property type="entry name" value="TraB/PrgY/GumN_fam"/>
</dbReference>
<dbReference type="PANTHER" id="PTHR21530:SF7">
    <property type="entry name" value="TRAB DOMAIN-CONTAINING PROTEIN"/>
    <property type="match status" value="1"/>
</dbReference>
<dbReference type="Proteomes" id="UP001208689">
    <property type="component" value="Chromosome"/>
</dbReference>
<evidence type="ECO:0000313" key="1">
    <source>
        <dbReference type="EMBL" id="UYP46506.1"/>
    </source>
</evidence>
<sequence>MSEEISPRINELNSLNEQFFFLGTMHIAQSSSEAVQKTIEELDLDCVMIELDQMRYQSLIDASQNVESNPSILEGKNISDSNNSHKKKDFMESLKEIQESIGKLLGITPGIEMISAIETVKKLQIPLRFIDRPILDTFQRMQDIHEDVQKEQEDLLESLEENSIDSNSSEIQDLMEEMQKPGFLAELIEDFKKNYPNIATVLLTERNEYMVDQIMEYYQNHPNHRILIVTGAGHTQEMFLMVQKNLPVKP</sequence>
<dbReference type="InterPro" id="IPR046345">
    <property type="entry name" value="TraB_PrgY-like"/>
</dbReference>
<accession>A0ABY6HSW4</accession>
<name>A0ABY6HSW4_9ARCH</name>
<reference evidence="1" key="1">
    <citation type="submission" date="2022-09" db="EMBL/GenBank/DDBJ databases">
        <title>Actin cytoskeleton and complex cell architecture in an #Asgard archaeon.</title>
        <authorList>
            <person name="Ponce Toledo R.I."/>
            <person name="Schleper C."/>
            <person name="Rodrigues Oliveira T."/>
            <person name="Wollweber F."/>
            <person name="Xu J."/>
            <person name="Rittmann S."/>
            <person name="Klingl A."/>
            <person name="Pilhofer M."/>
        </authorList>
    </citation>
    <scope>NUCLEOTIDE SEQUENCE</scope>
    <source>
        <strain evidence="1">B-35</strain>
    </source>
</reference>
<evidence type="ECO:0008006" key="3">
    <source>
        <dbReference type="Google" id="ProtNLM"/>
    </source>
</evidence>